<dbReference type="Proteomes" id="UP000272010">
    <property type="component" value="Chromosome"/>
</dbReference>
<evidence type="ECO:0000313" key="1">
    <source>
        <dbReference type="EMBL" id="AYF00928.1"/>
    </source>
</evidence>
<gene>
    <name evidence="1" type="ORF">PY32053_01289</name>
</gene>
<evidence type="ECO:0000313" key="2">
    <source>
        <dbReference type="Proteomes" id="UP000272010"/>
    </source>
</evidence>
<sequence length="318" mass="35181">MVEDFARILHSGALPGLGRSVAAEGGFKGWVTGGAYAPKISDNGDLLLERVSVESFTRAVSFDYDRFALAAHESRIVALSEREKFGAVGWPILKQYYSAFFAAHAVMRSRGAGVVRIDSDQARAIKTVMQAYLGSNENFSPGTYYYSISKGENDASGEITVNFSRSNDGKGVHEGFWAAFVKYIEREASRSAQLGLPDNQDFISYSIDLKQSVMSGEMVWISKVRNEINYQHDYQSWMPMSKKSISNLAIPRTAEGYRLNARLDVSRSKDPIKAFFCVCCYISELNYLIAKRVAGNSKAGGTFGQKWRRLIATTDAAA</sequence>
<protein>
    <submittedName>
        <fullName evidence="1">Uncharacterized protein</fullName>
    </submittedName>
</protein>
<organism evidence="1 2">
    <name type="scientific">Paracoccus yeei</name>
    <dbReference type="NCBI Taxonomy" id="147645"/>
    <lineage>
        <taxon>Bacteria</taxon>
        <taxon>Pseudomonadati</taxon>
        <taxon>Pseudomonadota</taxon>
        <taxon>Alphaproteobacteria</taxon>
        <taxon>Rhodobacterales</taxon>
        <taxon>Paracoccaceae</taxon>
        <taxon>Paracoccus</taxon>
    </lineage>
</organism>
<dbReference type="RefSeq" id="WP_147405548.1">
    <property type="nucleotide sequence ID" value="NZ_CAJGAB010000009.1"/>
</dbReference>
<accession>A0A386UKT8</accession>
<proteinExistence type="predicted"/>
<dbReference type="EMBL" id="CP031078">
    <property type="protein sequence ID" value="AYF00928.1"/>
    <property type="molecule type" value="Genomic_DNA"/>
</dbReference>
<dbReference type="AlphaFoldDB" id="A0A386UKT8"/>
<name>A0A386UKT8_9RHOB</name>
<dbReference type="GeneID" id="78900463"/>
<reference evidence="2" key="1">
    <citation type="submission" date="2018-07" db="EMBL/GenBank/DDBJ databases">
        <title>Genome Structure of the Opportunistic Pathogen Paracoccus yeei (Alphaproteobacteria) and Identification of Putative Virulence Factors.</title>
        <authorList>
            <person name="Lasek R."/>
            <person name="Szuplewska M."/>
            <person name="Mitura M."/>
            <person name="Decewicz P."/>
            <person name="Chmielowska C."/>
            <person name="Pawlot A."/>
            <person name="Sentkowska D."/>
            <person name="Czarnecki J."/>
            <person name="Bartosik D."/>
        </authorList>
    </citation>
    <scope>NUCLEOTIDE SEQUENCE [LARGE SCALE GENOMIC DNA]</scope>
    <source>
        <strain evidence="2">CCUG 32053</strain>
    </source>
</reference>